<keyword evidence="2" id="KW-0378">Hydrolase</keyword>
<proteinExistence type="predicted"/>
<evidence type="ECO:0000256" key="1">
    <source>
        <dbReference type="ARBA" id="ARBA00001946"/>
    </source>
</evidence>
<accession>A0ABM8GP62</accession>
<evidence type="ECO:0000256" key="3">
    <source>
        <dbReference type="ARBA" id="ARBA00022842"/>
    </source>
</evidence>
<dbReference type="Pfam" id="PF00702">
    <property type="entry name" value="Hydrolase"/>
    <property type="match status" value="1"/>
</dbReference>
<dbReference type="InterPro" id="IPR051400">
    <property type="entry name" value="HAD-like_hydrolase"/>
</dbReference>
<comment type="cofactor">
    <cofactor evidence="1">
        <name>Mg(2+)</name>
        <dbReference type="ChEBI" id="CHEBI:18420"/>
    </cofactor>
</comment>
<dbReference type="PANTHER" id="PTHR46470">
    <property type="entry name" value="N-ACYLNEURAMINATE-9-PHOSPHATASE"/>
    <property type="match status" value="1"/>
</dbReference>
<name>A0ABM8GP62_9MICO</name>
<dbReference type="EMBL" id="AP027732">
    <property type="protein sequence ID" value="BDZ50233.1"/>
    <property type="molecule type" value="Genomic_DNA"/>
</dbReference>
<evidence type="ECO:0000313" key="5">
    <source>
        <dbReference type="Proteomes" id="UP001321486"/>
    </source>
</evidence>
<sequence length="235" mass="25684">MITASAIVFDLDGTLFDHATSARRGLRAWLASAGVESTSDLEAAWFAAEAKHFRSWRDGVVTWSEQRRLRLREFLPLIGDTAGSDDDLDAAFEDGYLAAYQRSWVGFDDVDEGLSELAALGFPFAVLTNGSEQQQRDKLAHLGLQDRLGPLFTAEKLGVAKPKPQAFHAVCSALGLPPHEVLYVGDEYETDVEASRAAGLQAIHLDRTGPRSSPSDDRVETLAELARVVTRGDLR</sequence>
<keyword evidence="3" id="KW-0460">Magnesium</keyword>
<dbReference type="Gene3D" id="3.40.50.1000">
    <property type="entry name" value="HAD superfamily/HAD-like"/>
    <property type="match status" value="1"/>
</dbReference>
<dbReference type="SUPFAM" id="SSF56784">
    <property type="entry name" value="HAD-like"/>
    <property type="match status" value="1"/>
</dbReference>
<dbReference type="Proteomes" id="UP001321486">
    <property type="component" value="Chromosome"/>
</dbReference>
<dbReference type="SFLD" id="SFLDG01129">
    <property type="entry name" value="C1.5:_HAD__Beta-PGM__Phosphata"/>
    <property type="match status" value="1"/>
</dbReference>
<dbReference type="InterPro" id="IPR036412">
    <property type="entry name" value="HAD-like_sf"/>
</dbReference>
<protein>
    <submittedName>
        <fullName evidence="4">Haloacid dehalogenase</fullName>
    </submittedName>
</protein>
<evidence type="ECO:0000313" key="4">
    <source>
        <dbReference type="EMBL" id="BDZ50233.1"/>
    </source>
</evidence>
<keyword evidence="5" id="KW-1185">Reference proteome</keyword>
<dbReference type="SFLD" id="SFLDS00003">
    <property type="entry name" value="Haloacid_Dehalogenase"/>
    <property type="match status" value="1"/>
</dbReference>
<organism evidence="4 5">
    <name type="scientific">Frondihabitans sucicola</name>
    <dbReference type="NCBI Taxonomy" id="1268041"/>
    <lineage>
        <taxon>Bacteria</taxon>
        <taxon>Bacillati</taxon>
        <taxon>Actinomycetota</taxon>
        <taxon>Actinomycetes</taxon>
        <taxon>Micrococcales</taxon>
        <taxon>Microbacteriaceae</taxon>
        <taxon>Frondihabitans</taxon>
    </lineage>
</organism>
<reference evidence="5" key="1">
    <citation type="journal article" date="2019" name="Int. J. Syst. Evol. Microbiol.">
        <title>The Global Catalogue of Microorganisms (GCM) 10K type strain sequencing project: providing services to taxonomists for standard genome sequencing and annotation.</title>
        <authorList>
            <consortium name="The Broad Institute Genomics Platform"/>
            <consortium name="The Broad Institute Genome Sequencing Center for Infectious Disease"/>
            <person name="Wu L."/>
            <person name="Ma J."/>
        </authorList>
    </citation>
    <scope>NUCLEOTIDE SEQUENCE [LARGE SCALE GENOMIC DNA]</scope>
    <source>
        <strain evidence="5">NBRC 108728</strain>
    </source>
</reference>
<dbReference type="NCBIfam" id="TIGR01549">
    <property type="entry name" value="HAD-SF-IA-v1"/>
    <property type="match status" value="1"/>
</dbReference>
<evidence type="ECO:0000256" key="2">
    <source>
        <dbReference type="ARBA" id="ARBA00022801"/>
    </source>
</evidence>
<dbReference type="Gene3D" id="1.20.120.710">
    <property type="entry name" value="Haloacid dehalogenase hydrolase-like domain"/>
    <property type="match status" value="1"/>
</dbReference>
<dbReference type="RefSeq" id="WP_286343303.1">
    <property type="nucleotide sequence ID" value="NZ_AP027732.1"/>
</dbReference>
<dbReference type="InterPro" id="IPR006439">
    <property type="entry name" value="HAD-SF_hydro_IA"/>
</dbReference>
<dbReference type="PANTHER" id="PTHR46470:SF4">
    <property type="entry name" value="5-AMINO-6-(5-PHOSPHO-D-RIBITYLAMINO)URACIL PHOSPHATASE YIGB"/>
    <property type="match status" value="1"/>
</dbReference>
<gene>
    <name evidence="4" type="ORF">GCM10025867_24740</name>
</gene>
<dbReference type="InterPro" id="IPR023214">
    <property type="entry name" value="HAD_sf"/>
</dbReference>